<evidence type="ECO:0000256" key="2">
    <source>
        <dbReference type="ARBA" id="ARBA00006117"/>
    </source>
</evidence>
<evidence type="ECO:0000256" key="4">
    <source>
        <dbReference type="ARBA" id="ARBA00022989"/>
    </source>
</evidence>
<dbReference type="InterPro" id="IPR009834">
    <property type="entry name" value="Ureide_permease"/>
</dbReference>
<name>A0A173R3H1_PARDI</name>
<feature type="transmembrane region" description="Helical" evidence="6">
    <location>
        <begin position="168"/>
        <end position="188"/>
    </location>
</feature>
<dbReference type="PANTHER" id="PTHR16119:SF17">
    <property type="entry name" value="TRANSMEMBRANE PROTEIN 144"/>
    <property type="match status" value="1"/>
</dbReference>
<evidence type="ECO:0000256" key="3">
    <source>
        <dbReference type="ARBA" id="ARBA00022692"/>
    </source>
</evidence>
<dbReference type="Pfam" id="PF07168">
    <property type="entry name" value="Ureide_permease"/>
    <property type="match status" value="2"/>
</dbReference>
<organism evidence="7 8">
    <name type="scientific">Parabacteroides distasonis</name>
    <dbReference type="NCBI Taxonomy" id="823"/>
    <lineage>
        <taxon>Bacteria</taxon>
        <taxon>Pseudomonadati</taxon>
        <taxon>Bacteroidota</taxon>
        <taxon>Bacteroidia</taxon>
        <taxon>Bacteroidales</taxon>
        <taxon>Tannerellaceae</taxon>
        <taxon>Parabacteroides</taxon>
    </lineage>
</organism>
<comment type="subcellular location">
    <subcellularLocation>
        <location evidence="1">Membrane</location>
        <topology evidence="1">Multi-pass membrane protein</topology>
    </subcellularLocation>
</comment>
<keyword evidence="5 6" id="KW-0472">Membrane</keyword>
<reference evidence="7 8" key="1">
    <citation type="submission" date="2015-09" db="EMBL/GenBank/DDBJ databases">
        <authorList>
            <consortium name="Pathogen Informatics"/>
        </authorList>
    </citation>
    <scope>NUCLEOTIDE SEQUENCE [LARGE SCALE GENOMIC DNA]</scope>
    <source>
        <strain evidence="7 8">2789STDY5608872</strain>
    </source>
</reference>
<feature type="transmembrane region" description="Helical" evidence="6">
    <location>
        <begin position="74"/>
        <end position="94"/>
    </location>
</feature>
<dbReference type="GO" id="GO:0016020">
    <property type="term" value="C:membrane"/>
    <property type="evidence" value="ECO:0007669"/>
    <property type="project" value="UniProtKB-SubCell"/>
</dbReference>
<dbReference type="InterPro" id="IPR010651">
    <property type="entry name" value="Sugar_transport"/>
</dbReference>
<evidence type="ECO:0000256" key="5">
    <source>
        <dbReference type="ARBA" id="ARBA00023136"/>
    </source>
</evidence>
<proteinExistence type="inferred from homology"/>
<dbReference type="EMBL" id="CYXP01000001">
    <property type="protein sequence ID" value="CUM72008.1"/>
    <property type="molecule type" value="Genomic_DNA"/>
</dbReference>
<keyword evidence="4 6" id="KW-1133">Transmembrane helix</keyword>
<evidence type="ECO:0000256" key="6">
    <source>
        <dbReference type="SAM" id="Phobius"/>
    </source>
</evidence>
<evidence type="ECO:0000313" key="8">
    <source>
        <dbReference type="Proteomes" id="UP000095591"/>
    </source>
</evidence>
<feature type="transmembrane region" description="Helical" evidence="6">
    <location>
        <begin position="6"/>
        <end position="27"/>
    </location>
</feature>
<dbReference type="RefSeq" id="WP_044546232.1">
    <property type="nucleotide sequence ID" value="NZ_CDRH01000549.1"/>
</dbReference>
<feature type="transmembrane region" description="Helical" evidence="6">
    <location>
        <begin position="279"/>
        <end position="300"/>
    </location>
</feature>
<dbReference type="AlphaFoldDB" id="A0A173R3H1"/>
<sequence length="333" mass="35232">MYIVQDYSLAVIFCVVTMLCWGSWGNTQKLASKTWRYEFFYWDYVIGVLLFSLISGFTLGSIGTEGRSFLPDLAQANLASLGSAFLGGIIFNAANILLSAAIAICGLSVAFPVGIGLALVLGVLVNYFGAAKGEPTYIFIGVALITVAIILNGLAYKKALVGTKKVSGKGILISVVAGVIMAFFYRFVAASMDMENFASPAPGKLTPYTAVFVFAIGVFVSNFLFNTLAMKHPVEGKPVSISGYFKGNMSTHLVGVLGGVIWCIGQSFSMIASEKAGAAISYGLGQGATLVSALWGILIWKEFKGAPAISNRLNVGMFILFVIGLGFLIYAGA</sequence>
<feature type="transmembrane region" description="Helical" evidence="6">
    <location>
        <begin position="101"/>
        <end position="125"/>
    </location>
</feature>
<feature type="transmembrane region" description="Helical" evidence="6">
    <location>
        <begin position="250"/>
        <end position="273"/>
    </location>
</feature>
<evidence type="ECO:0000313" key="7">
    <source>
        <dbReference type="EMBL" id="CUM72008.1"/>
    </source>
</evidence>
<feature type="transmembrane region" description="Helical" evidence="6">
    <location>
        <begin position="312"/>
        <end position="331"/>
    </location>
</feature>
<feature type="transmembrane region" description="Helical" evidence="6">
    <location>
        <begin position="208"/>
        <end position="229"/>
    </location>
</feature>
<feature type="transmembrane region" description="Helical" evidence="6">
    <location>
        <begin position="137"/>
        <end position="156"/>
    </location>
</feature>
<protein>
    <submittedName>
        <fullName evidence="7">Rhamnose-proton symporter</fullName>
    </submittedName>
</protein>
<evidence type="ECO:0000256" key="1">
    <source>
        <dbReference type="ARBA" id="ARBA00004141"/>
    </source>
</evidence>
<feature type="transmembrane region" description="Helical" evidence="6">
    <location>
        <begin position="39"/>
        <end position="62"/>
    </location>
</feature>
<accession>A0A173R3H1</accession>
<keyword evidence="3 6" id="KW-0812">Transmembrane</keyword>
<dbReference type="Proteomes" id="UP000095591">
    <property type="component" value="Unassembled WGS sequence"/>
</dbReference>
<gene>
    <name evidence="7" type="ORF">ERS852429_00195</name>
</gene>
<dbReference type="PANTHER" id="PTHR16119">
    <property type="entry name" value="TRANSMEMBRANE PROTEIN 144"/>
    <property type="match status" value="1"/>
</dbReference>
<dbReference type="GO" id="GO:0015144">
    <property type="term" value="F:carbohydrate transmembrane transporter activity"/>
    <property type="evidence" value="ECO:0007669"/>
    <property type="project" value="InterPro"/>
</dbReference>
<comment type="similarity">
    <text evidence="2">Belongs to the GRP transporter (TC 2.A.7.5) family.</text>
</comment>